<dbReference type="InterPro" id="IPR003797">
    <property type="entry name" value="DegV"/>
</dbReference>
<dbReference type="Pfam" id="PF02645">
    <property type="entry name" value="DegV"/>
    <property type="match status" value="1"/>
</dbReference>
<reference evidence="2" key="1">
    <citation type="journal article" date="2021" name="PeerJ">
        <title>Extensive microbial diversity within the chicken gut microbiome revealed by metagenomics and culture.</title>
        <authorList>
            <person name="Gilroy R."/>
            <person name="Ravi A."/>
            <person name="Getino M."/>
            <person name="Pursley I."/>
            <person name="Horton D.L."/>
            <person name="Alikhan N.F."/>
            <person name="Baker D."/>
            <person name="Gharbi K."/>
            <person name="Hall N."/>
            <person name="Watson M."/>
            <person name="Adriaenssens E.M."/>
            <person name="Foster-Nyarko E."/>
            <person name="Jarju S."/>
            <person name="Secka A."/>
            <person name="Antonio M."/>
            <person name="Oren A."/>
            <person name="Chaudhuri R.R."/>
            <person name="La Ragione R."/>
            <person name="Hildebrand F."/>
            <person name="Pallen M.J."/>
        </authorList>
    </citation>
    <scope>NUCLEOTIDE SEQUENCE</scope>
    <source>
        <strain evidence="2">ChiSxjej3B15-1167</strain>
    </source>
</reference>
<evidence type="ECO:0000313" key="3">
    <source>
        <dbReference type="Proteomes" id="UP000886805"/>
    </source>
</evidence>
<evidence type="ECO:0000256" key="1">
    <source>
        <dbReference type="ARBA" id="ARBA00023121"/>
    </source>
</evidence>
<dbReference type="AlphaFoldDB" id="A0A9D1X6R7"/>
<keyword evidence="1" id="KW-0446">Lipid-binding</keyword>
<dbReference type="GO" id="GO:0008289">
    <property type="term" value="F:lipid binding"/>
    <property type="evidence" value="ECO:0007669"/>
    <property type="project" value="UniProtKB-KW"/>
</dbReference>
<dbReference type="PANTHER" id="PTHR33434">
    <property type="entry name" value="DEGV DOMAIN-CONTAINING PROTEIN DR_1986-RELATED"/>
    <property type="match status" value="1"/>
</dbReference>
<protein>
    <submittedName>
        <fullName evidence="2">DegV family protein</fullName>
    </submittedName>
</protein>
<gene>
    <name evidence="2" type="ORF">H9849_05705</name>
</gene>
<sequence>MGKIQIVTDSVSDISVENEKKYDINIIPFPVVLGEKSYLSRVDFDNEGFYKMMEENDEIPKTSQITAYQFEEMYYDFYEKGCTDVILVLINSEGSATWQNSVLAIQNFFEEHPECRDKISITSHDGGSYSCAYGYPAEVAAKMAQEGASADEINAYLREILPKREVYFGIYNLKYAGKSGRIPSAAAFVGDKLGIKPIMKIWDHAITTAAKCRGEKKIVTKVADMTLADMEPGSEYQIVYGNDKSCSDELIKKMTELLGYGPTGVYQIGAAVAANAGPRIVGTVFNAKA</sequence>
<accession>A0A9D1X6R7</accession>
<dbReference type="SUPFAM" id="SSF82549">
    <property type="entry name" value="DAK1/DegV-like"/>
    <property type="match status" value="1"/>
</dbReference>
<dbReference type="PANTHER" id="PTHR33434:SF2">
    <property type="entry name" value="FATTY ACID-BINDING PROTEIN TM_1468"/>
    <property type="match status" value="1"/>
</dbReference>
<reference evidence="2" key="2">
    <citation type="submission" date="2021-04" db="EMBL/GenBank/DDBJ databases">
        <authorList>
            <person name="Gilroy R."/>
        </authorList>
    </citation>
    <scope>NUCLEOTIDE SEQUENCE</scope>
    <source>
        <strain evidence="2">ChiSxjej3B15-1167</strain>
    </source>
</reference>
<dbReference type="PROSITE" id="PS51482">
    <property type="entry name" value="DEGV"/>
    <property type="match status" value="1"/>
</dbReference>
<comment type="caution">
    <text evidence="2">The sequence shown here is derived from an EMBL/GenBank/DDBJ whole genome shotgun (WGS) entry which is preliminary data.</text>
</comment>
<dbReference type="EMBL" id="DXEQ01000159">
    <property type="protein sequence ID" value="HIX72500.1"/>
    <property type="molecule type" value="Genomic_DNA"/>
</dbReference>
<dbReference type="NCBIfam" id="TIGR00762">
    <property type="entry name" value="DegV"/>
    <property type="match status" value="1"/>
</dbReference>
<name>A0A9D1X6R7_9FIRM</name>
<organism evidence="2 3">
    <name type="scientific">Candidatus Anaerobutyricum stercoripullorum</name>
    <dbReference type="NCBI Taxonomy" id="2838456"/>
    <lineage>
        <taxon>Bacteria</taxon>
        <taxon>Bacillati</taxon>
        <taxon>Bacillota</taxon>
        <taxon>Clostridia</taxon>
        <taxon>Lachnospirales</taxon>
        <taxon>Lachnospiraceae</taxon>
        <taxon>Anaerobutyricum</taxon>
    </lineage>
</organism>
<dbReference type="InterPro" id="IPR043168">
    <property type="entry name" value="DegV_C"/>
</dbReference>
<dbReference type="Gene3D" id="3.30.1180.10">
    <property type="match status" value="1"/>
</dbReference>
<evidence type="ECO:0000313" key="2">
    <source>
        <dbReference type="EMBL" id="HIX72500.1"/>
    </source>
</evidence>
<dbReference type="InterPro" id="IPR050270">
    <property type="entry name" value="DegV_domain_contain"/>
</dbReference>
<proteinExistence type="predicted"/>
<dbReference type="Proteomes" id="UP000886805">
    <property type="component" value="Unassembled WGS sequence"/>
</dbReference>
<dbReference type="Gene3D" id="3.40.50.10170">
    <property type="match status" value="1"/>
</dbReference>